<evidence type="ECO:0000313" key="2">
    <source>
        <dbReference type="EMBL" id="PKU60925.1"/>
    </source>
</evidence>
<gene>
    <name evidence="2" type="ORF">MA16_Dca028293</name>
</gene>
<feature type="compositionally biased region" description="Polar residues" evidence="1">
    <location>
        <begin position="112"/>
        <end position="125"/>
    </location>
</feature>
<evidence type="ECO:0000313" key="3">
    <source>
        <dbReference type="Proteomes" id="UP000233837"/>
    </source>
</evidence>
<reference evidence="2 3" key="1">
    <citation type="journal article" date="2016" name="Sci. Rep.">
        <title>The Dendrobium catenatum Lindl. genome sequence provides insights into polysaccharide synthase, floral development and adaptive evolution.</title>
        <authorList>
            <person name="Zhang G.Q."/>
            <person name="Xu Q."/>
            <person name="Bian C."/>
            <person name="Tsai W.C."/>
            <person name="Yeh C.M."/>
            <person name="Liu K.W."/>
            <person name="Yoshida K."/>
            <person name="Zhang L.S."/>
            <person name="Chang S.B."/>
            <person name="Chen F."/>
            <person name="Shi Y."/>
            <person name="Su Y.Y."/>
            <person name="Zhang Y.Q."/>
            <person name="Chen L.J."/>
            <person name="Yin Y."/>
            <person name="Lin M."/>
            <person name="Huang H."/>
            <person name="Deng H."/>
            <person name="Wang Z.W."/>
            <person name="Zhu S.L."/>
            <person name="Zhao X."/>
            <person name="Deng C."/>
            <person name="Niu S.C."/>
            <person name="Huang J."/>
            <person name="Wang M."/>
            <person name="Liu G.H."/>
            <person name="Yang H.J."/>
            <person name="Xiao X.J."/>
            <person name="Hsiao Y.Y."/>
            <person name="Wu W.L."/>
            <person name="Chen Y.Y."/>
            <person name="Mitsuda N."/>
            <person name="Ohme-Takagi M."/>
            <person name="Luo Y.B."/>
            <person name="Van de Peer Y."/>
            <person name="Liu Z.J."/>
        </authorList>
    </citation>
    <scope>NUCLEOTIDE SEQUENCE [LARGE SCALE GENOMIC DNA]</scope>
    <source>
        <tissue evidence="2">The whole plant</tissue>
    </source>
</reference>
<feature type="region of interest" description="Disordered" evidence="1">
    <location>
        <begin position="59"/>
        <end position="133"/>
    </location>
</feature>
<organism evidence="2 3">
    <name type="scientific">Dendrobium catenatum</name>
    <dbReference type="NCBI Taxonomy" id="906689"/>
    <lineage>
        <taxon>Eukaryota</taxon>
        <taxon>Viridiplantae</taxon>
        <taxon>Streptophyta</taxon>
        <taxon>Embryophyta</taxon>
        <taxon>Tracheophyta</taxon>
        <taxon>Spermatophyta</taxon>
        <taxon>Magnoliopsida</taxon>
        <taxon>Liliopsida</taxon>
        <taxon>Asparagales</taxon>
        <taxon>Orchidaceae</taxon>
        <taxon>Epidendroideae</taxon>
        <taxon>Malaxideae</taxon>
        <taxon>Dendrobiinae</taxon>
        <taxon>Dendrobium</taxon>
    </lineage>
</organism>
<keyword evidence="3" id="KW-1185">Reference proteome</keyword>
<evidence type="ECO:0000256" key="1">
    <source>
        <dbReference type="SAM" id="MobiDB-lite"/>
    </source>
</evidence>
<accession>A0A2I0VBY3</accession>
<feature type="region of interest" description="Disordered" evidence="1">
    <location>
        <begin position="1"/>
        <end position="28"/>
    </location>
</feature>
<name>A0A2I0VBY3_9ASPA</name>
<protein>
    <submittedName>
        <fullName evidence="2">Uncharacterized protein</fullName>
    </submittedName>
</protein>
<reference evidence="2 3" key="2">
    <citation type="journal article" date="2017" name="Nature">
        <title>The Apostasia genome and the evolution of orchids.</title>
        <authorList>
            <person name="Zhang G.Q."/>
            <person name="Liu K.W."/>
            <person name="Li Z."/>
            <person name="Lohaus R."/>
            <person name="Hsiao Y.Y."/>
            <person name="Niu S.C."/>
            <person name="Wang J.Y."/>
            <person name="Lin Y.C."/>
            <person name="Xu Q."/>
            <person name="Chen L.J."/>
            <person name="Yoshida K."/>
            <person name="Fujiwara S."/>
            <person name="Wang Z.W."/>
            <person name="Zhang Y.Q."/>
            <person name="Mitsuda N."/>
            <person name="Wang M."/>
            <person name="Liu G.H."/>
            <person name="Pecoraro L."/>
            <person name="Huang H.X."/>
            <person name="Xiao X.J."/>
            <person name="Lin M."/>
            <person name="Wu X.Y."/>
            <person name="Wu W.L."/>
            <person name="Chen Y.Y."/>
            <person name="Chang S.B."/>
            <person name="Sakamoto S."/>
            <person name="Ohme-Takagi M."/>
            <person name="Yagi M."/>
            <person name="Zeng S.J."/>
            <person name="Shen C.Y."/>
            <person name="Yeh C.M."/>
            <person name="Luo Y.B."/>
            <person name="Tsai W.C."/>
            <person name="Van de Peer Y."/>
            <person name="Liu Z.J."/>
        </authorList>
    </citation>
    <scope>NUCLEOTIDE SEQUENCE [LARGE SCALE GENOMIC DNA]</scope>
    <source>
        <tissue evidence="2">The whole plant</tissue>
    </source>
</reference>
<dbReference type="AlphaFoldDB" id="A0A2I0VBY3"/>
<sequence>MMVEAGGHGLIAPSNREKQLGRNGNPSYQVLKNEGLVLQLLPLRRRERWSASYPHRCRRTVHLSPSPPFSYSPTYPNKSTNKRAEKRVGFREIQRKREEEEKLQKESSLLSPSSDKAYSAANKTRNGGPPTCR</sequence>
<proteinExistence type="predicted"/>
<dbReference type="EMBL" id="KZ504907">
    <property type="protein sequence ID" value="PKU60925.1"/>
    <property type="molecule type" value="Genomic_DNA"/>
</dbReference>
<feature type="compositionally biased region" description="Basic and acidic residues" evidence="1">
    <location>
        <begin position="82"/>
        <end position="105"/>
    </location>
</feature>
<dbReference type="Proteomes" id="UP000233837">
    <property type="component" value="Unassembled WGS sequence"/>
</dbReference>